<dbReference type="Proteomes" id="UP000233837">
    <property type="component" value="Unassembled WGS sequence"/>
</dbReference>
<dbReference type="STRING" id="906689.A0A2I0WEC0"/>
<dbReference type="InterPro" id="IPR031974">
    <property type="entry name" value="PDCD7"/>
</dbReference>
<protein>
    <submittedName>
        <fullName evidence="1">Uncharacterized protein</fullName>
    </submittedName>
</protein>
<reference evidence="1 2" key="2">
    <citation type="journal article" date="2017" name="Nature">
        <title>The Apostasia genome and the evolution of orchids.</title>
        <authorList>
            <person name="Zhang G.Q."/>
            <person name="Liu K.W."/>
            <person name="Li Z."/>
            <person name="Lohaus R."/>
            <person name="Hsiao Y.Y."/>
            <person name="Niu S.C."/>
            <person name="Wang J.Y."/>
            <person name="Lin Y.C."/>
            <person name="Xu Q."/>
            <person name="Chen L.J."/>
            <person name="Yoshida K."/>
            <person name="Fujiwara S."/>
            <person name="Wang Z.W."/>
            <person name="Zhang Y.Q."/>
            <person name="Mitsuda N."/>
            <person name="Wang M."/>
            <person name="Liu G.H."/>
            <person name="Pecoraro L."/>
            <person name="Huang H.X."/>
            <person name="Xiao X.J."/>
            <person name="Lin M."/>
            <person name="Wu X.Y."/>
            <person name="Wu W.L."/>
            <person name="Chen Y.Y."/>
            <person name="Chang S.B."/>
            <person name="Sakamoto S."/>
            <person name="Ohme-Takagi M."/>
            <person name="Yagi M."/>
            <person name="Zeng S.J."/>
            <person name="Shen C.Y."/>
            <person name="Yeh C.M."/>
            <person name="Luo Y.B."/>
            <person name="Tsai W.C."/>
            <person name="Van de Peer Y."/>
            <person name="Liu Z.J."/>
        </authorList>
    </citation>
    <scope>NUCLEOTIDE SEQUENCE [LARGE SCALE GENOMIC DNA]</scope>
    <source>
        <tissue evidence="1">The whole plant</tissue>
    </source>
</reference>
<proteinExistence type="predicted"/>
<sequence>MRERAVESGRQRAIFAPWLSFGSPLACDAFGRTSWRCRLPPCCLSSSSQRAKAASVRLSQVKEEINEASGFSSFLFQFGRPRGELEAVGDFQIAKEGFYILQTAVWSPQNTLDSKGKIPQHVAQMLWATYHVHEHLRNLQETIHLLKSVQKELEGIYLIKRSNYTVEVDGMPSNYLQGQKLLSSPSDSFGNEMLYNITEIIKEKKVCPEVQESLSLEAANSLVATVKSQLSPFNAITSQTSQWEEKSMAVKLVQKLQKYKRNKHWKKRKRKQVAELLQMEHERYDKADEDADEWRAREIAKDIAKRKVPLPSFAGAGNEKRLKNAWMHDVGRKPGQVLQKDREGKGMMESMKSIAKLKAIEERKRLESEFQIAFTQIKKPKNEEERIYISANNFILESRASNTGASSEKDGVYSGILDPIAGGDPLAADVSPGQYDEKGFVGKSISTKEDPTLEAVVVTCLPSILLKHAEPIQINPHHAHHICWGAIVDLHTTLDPLVRRSWDAYIRPGGSRIPGHWVQPPPPADEVWASYLVGTKNL</sequence>
<dbReference type="PANTHER" id="PTHR48190:SF2">
    <property type="entry name" value="PROGRAMMED CELL DEATH PROTEIN 7"/>
    <property type="match status" value="1"/>
</dbReference>
<dbReference type="PANTHER" id="PTHR48190">
    <property type="entry name" value="PROGRAMMED CELL DEATH PROTEIN 7"/>
    <property type="match status" value="1"/>
</dbReference>
<dbReference type="EMBL" id="KZ502701">
    <property type="protein sequence ID" value="PKU74010.1"/>
    <property type="molecule type" value="Genomic_DNA"/>
</dbReference>
<organism evidence="1 2">
    <name type="scientific">Dendrobium catenatum</name>
    <dbReference type="NCBI Taxonomy" id="906689"/>
    <lineage>
        <taxon>Eukaryota</taxon>
        <taxon>Viridiplantae</taxon>
        <taxon>Streptophyta</taxon>
        <taxon>Embryophyta</taxon>
        <taxon>Tracheophyta</taxon>
        <taxon>Spermatophyta</taxon>
        <taxon>Magnoliopsida</taxon>
        <taxon>Liliopsida</taxon>
        <taxon>Asparagales</taxon>
        <taxon>Orchidaceae</taxon>
        <taxon>Epidendroideae</taxon>
        <taxon>Malaxideae</taxon>
        <taxon>Dendrobiinae</taxon>
        <taxon>Dendrobium</taxon>
    </lineage>
</organism>
<keyword evidence="2" id="KW-1185">Reference proteome</keyword>
<reference evidence="1 2" key="1">
    <citation type="journal article" date="2016" name="Sci. Rep.">
        <title>The Dendrobium catenatum Lindl. genome sequence provides insights into polysaccharide synthase, floral development and adaptive evolution.</title>
        <authorList>
            <person name="Zhang G.Q."/>
            <person name="Xu Q."/>
            <person name="Bian C."/>
            <person name="Tsai W.C."/>
            <person name="Yeh C.M."/>
            <person name="Liu K.W."/>
            <person name="Yoshida K."/>
            <person name="Zhang L.S."/>
            <person name="Chang S.B."/>
            <person name="Chen F."/>
            <person name="Shi Y."/>
            <person name="Su Y.Y."/>
            <person name="Zhang Y.Q."/>
            <person name="Chen L.J."/>
            <person name="Yin Y."/>
            <person name="Lin M."/>
            <person name="Huang H."/>
            <person name="Deng H."/>
            <person name="Wang Z.W."/>
            <person name="Zhu S.L."/>
            <person name="Zhao X."/>
            <person name="Deng C."/>
            <person name="Niu S.C."/>
            <person name="Huang J."/>
            <person name="Wang M."/>
            <person name="Liu G.H."/>
            <person name="Yang H.J."/>
            <person name="Xiao X.J."/>
            <person name="Hsiao Y.Y."/>
            <person name="Wu W.L."/>
            <person name="Chen Y.Y."/>
            <person name="Mitsuda N."/>
            <person name="Ohme-Takagi M."/>
            <person name="Luo Y.B."/>
            <person name="Van de Peer Y."/>
            <person name="Liu Z.J."/>
        </authorList>
    </citation>
    <scope>NUCLEOTIDE SEQUENCE [LARGE SCALE GENOMIC DNA]</scope>
    <source>
        <tissue evidence="1">The whole plant</tissue>
    </source>
</reference>
<dbReference type="InterPro" id="IPR052831">
    <property type="entry name" value="Apoptosis_promoter"/>
</dbReference>
<evidence type="ECO:0000313" key="1">
    <source>
        <dbReference type="EMBL" id="PKU74010.1"/>
    </source>
</evidence>
<name>A0A2I0WEC0_9ASPA</name>
<dbReference type="Pfam" id="PF16021">
    <property type="entry name" value="PDCD7"/>
    <property type="match status" value="1"/>
</dbReference>
<evidence type="ECO:0000313" key="2">
    <source>
        <dbReference type="Proteomes" id="UP000233837"/>
    </source>
</evidence>
<dbReference type="GO" id="GO:0005689">
    <property type="term" value="C:U12-type spliceosomal complex"/>
    <property type="evidence" value="ECO:0007669"/>
    <property type="project" value="TreeGrafter"/>
</dbReference>
<dbReference type="AlphaFoldDB" id="A0A2I0WEC0"/>
<accession>A0A2I0WEC0</accession>
<gene>
    <name evidence="1" type="ORF">MA16_Dca011866</name>
</gene>